<dbReference type="OrthoDB" id="5643815at2"/>
<dbReference type="EMBL" id="LNYY01000021">
    <property type="protein sequence ID" value="KTD67092.1"/>
    <property type="molecule type" value="Genomic_DNA"/>
</dbReference>
<organism evidence="1 2">
    <name type="scientific">Legionella steelei</name>
    <dbReference type="NCBI Taxonomy" id="947033"/>
    <lineage>
        <taxon>Bacteria</taxon>
        <taxon>Pseudomonadati</taxon>
        <taxon>Pseudomonadota</taxon>
        <taxon>Gammaproteobacteria</taxon>
        <taxon>Legionellales</taxon>
        <taxon>Legionellaceae</taxon>
        <taxon>Legionella</taxon>
    </lineage>
</organism>
<proteinExistence type="predicted"/>
<accession>A0A0W0ZDK2</accession>
<name>A0A0W0ZDK2_9GAMM</name>
<dbReference type="PATRIC" id="fig|947033.5.peg.3507"/>
<reference evidence="1 2" key="1">
    <citation type="submission" date="2015-11" db="EMBL/GenBank/DDBJ databases">
        <title>Genomic analysis of 38 Legionella species identifies large and diverse effector repertoires.</title>
        <authorList>
            <person name="Burstein D."/>
            <person name="Amaro F."/>
            <person name="Zusman T."/>
            <person name="Lifshitz Z."/>
            <person name="Cohen O."/>
            <person name="Gilbert J.A."/>
            <person name="Pupko T."/>
            <person name="Shuman H.A."/>
            <person name="Segal G."/>
        </authorList>
    </citation>
    <scope>NUCLEOTIDE SEQUENCE [LARGE SCALE GENOMIC DNA]</scope>
    <source>
        <strain evidence="1 2">IMVS3376</strain>
    </source>
</reference>
<dbReference type="AlphaFoldDB" id="A0A0W0ZDK2"/>
<protein>
    <submittedName>
        <fullName evidence="1">Putative symporter</fullName>
    </submittedName>
</protein>
<keyword evidence="2" id="KW-1185">Reference proteome</keyword>
<dbReference type="RefSeq" id="WP_058512110.1">
    <property type="nucleotide sequence ID" value="NZ_LNYY01000021.1"/>
</dbReference>
<evidence type="ECO:0000313" key="1">
    <source>
        <dbReference type="EMBL" id="KTD67092.1"/>
    </source>
</evidence>
<evidence type="ECO:0000313" key="2">
    <source>
        <dbReference type="Proteomes" id="UP000054926"/>
    </source>
</evidence>
<gene>
    <name evidence="1" type="primary">dhlC</name>
    <name evidence="1" type="ORF">Lste_3298</name>
</gene>
<comment type="caution">
    <text evidence="1">The sequence shown here is derived from an EMBL/GenBank/DDBJ whole genome shotgun (WGS) entry which is preliminary data.</text>
</comment>
<dbReference type="STRING" id="947033.Lste_3298"/>
<sequence length="457" mass="52258">MSRKLLAKQFLSRVIKYLQKQSDPSIAKKIVADLRLGSAEIRDVDFKEFLAKFTKEPIDLDGLINAMQKGLLSNTLFCDLLAFIERNQLISDEELQAMSKQLQIQLNLLCLFEAFAVTMVNSFTFNEDVYCFTKKQRNTAYPGNPLFNFFFGSNSNNFSLFKNLKLISVDPVIAAGAFLRSLGSEQLDKAEIEAKSKEFIKKYGLALWNAQICPPPLGEMSDDSVKNVSLNILEATWEEQQKESGAPGDNAYAGAALIRMLEHLRPLHAYIFQNLVLPDDSSITASGRYSLLPDLTVNQSRKRVSQFYVSKEWMYLYNSWNLFFVVQNLDSKFLPIKLLIPSVLNALPSQYMETRVFVLYLIGNLFHYNKLSVFTEDIKLSQVQVILNKWGEINKKYADALLKTSCADLEETSEMVYHDIFGEHTHFSLAYHVANFIRDFEHFRITSDPETRTLQLA</sequence>
<dbReference type="Proteomes" id="UP000054926">
    <property type="component" value="Unassembled WGS sequence"/>
</dbReference>